<gene>
    <name evidence="2" type="ORF">A0128_05270</name>
</gene>
<name>A0A1D7UUS6_9LEPT</name>
<protein>
    <submittedName>
        <fullName evidence="2">Uncharacterized protein</fullName>
    </submittedName>
</protein>
<proteinExistence type="predicted"/>
<feature type="transmembrane region" description="Helical" evidence="1">
    <location>
        <begin position="12"/>
        <end position="39"/>
    </location>
</feature>
<dbReference type="OrthoDB" id="329486at2"/>
<evidence type="ECO:0000256" key="1">
    <source>
        <dbReference type="SAM" id="Phobius"/>
    </source>
</evidence>
<feature type="transmembrane region" description="Helical" evidence="1">
    <location>
        <begin position="51"/>
        <end position="71"/>
    </location>
</feature>
<reference evidence="2 3" key="1">
    <citation type="submission" date="2016-04" db="EMBL/GenBank/DDBJ databases">
        <title>Complete genome seqeunce of Leptospira alstonii serovar Room22.</title>
        <authorList>
            <person name="Nally J.E."/>
            <person name="Bayles D.O."/>
            <person name="Hurley D."/>
            <person name="Fanning S."/>
            <person name="McMahon B.J."/>
            <person name="Arent Z."/>
        </authorList>
    </citation>
    <scope>NUCLEOTIDE SEQUENCE [LARGE SCALE GENOMIC DNA]</scope>
    <source>
        <strain evidence="2 3">GWTS #1</strain>
    </source>
</reference>
<evidence type="ECO:0000313" key="3">
    <source>
        <dbReference type="Proteomes" id="UP000094197"/>
    </source>
</evidence>
<keyword evidence="1" id="KW-0812">Transmembrane</keyword>
<evidence type="ECO:0000313" key="2">
    <source>
        <dbReference type="EMBL" id="AOP33308.1"/>
    </source>
</evidence>
<dbReference type="KEGG" id="laj:A0128_05270"/>
<feature type="transmembrane region" description="Helical" evidence="1">
    <location>
        <begin position="83"/>
        <end position="101"/>
    </location>
</feature>
<sequence>MLVQNQDVKKSIGRILLVLFSLIFVFHFLVLIQVIPYGIVWGGRLQNLQQMYAFELVSIVLNSFFLFVILMERGYIRRYFSNSILKWILWTMFALFSINTFGNLNSLDQMESILFAPITFLIAVFCFLLI</sequence>
<accession>A0A1D7UUS6</accession>
<dbReference type="RefSeq" id="WP_069606547.1">
    <property type="nucleotide sequence ID" value="NZ_CP015217.1"/>
</dbReference>
<dbReference type="AlphaFoldDB" id="A0A1D7UUS6"/>
<keyword evidence="3" id="KW-1185">Reference proteome</keyword>
<organism evidence="2 3">
    <name type="scientific">Leptospira tipperaryensis</name>
    <dbReference type="NCBI Taxonomy" id="2564040"/>
    <lineage>
        <taxon>Bacteria</taxon>
        <taxon>Pseudomonadati</taxon>
        <taxon>Spirochaetota</taxon>
        <taxon>Spirochaetia</taxon>
        <taxon>Leptospirales</taxon>
        <taxon>Leptospiraceae</taxon>
        <taxon>Leptospira</taxon>
    </lineage>
</organism>
<dbReference type="EMBL" id="CP015217">
    <property type="protein sequence ID" value="AOP33308.1"/>
    <property type="molecule type" value="Genomic_DNA"/>
</dbReference>
<dbReference type="Proteomes" id="UP000094197">
    <property type="component" value="Chromosome 1"/>
</dbReference>
<keyword evidence="1" id="KW-0472">Membrane</keyword>
<keyword evidence="1" id="KW-1133">Transmembrane helix</keyword>
<feature type="transmembrane region" description="Helical" evidence="1">
    <location>
        <begin position="113"/>
        <end position="129"/>
    </location>
</feature>